<reference evidence="6" key="1">
    <citation type="journal article" date="2010" name="Stand. Genomic Sci.">
        <title>Complete genome sequence of Sulfurimonas autotrophica type strain (OK10).</title>
        <authorList>
            <person name="Sikorski J."/>
            <person name="Munk C."/>
            <person name="Lapidus A."/>
            <person name="Djao O."/>
            <person name="Lucas S."/>
            <person name="Glavina Del Rio T."/>
            <person name="Nolan M."/>
            <person name="Tice H."/>
            <person name="Han C."/>
            <person name="Cheng J."/>
            <person name="Tapia R."/>
            <person name="Goodwin L."/>
            <person name="Pitluck S."/>
            <person name="Liolios K."/>
            <person name="Ivanova N."/>
            <person name="Mavromatis K."/>
            <person name="Mikhailova N."/>
            <person name="Pati A."/>
            <person name="Sims D."/>
            <person name="Meincke L."/>
            <person name="Brettin T."/>
            <person name="Detter J."/>
            <person name="Chen A."/>
            <person name="Palaniappan K."/>
            <person name="Land M."/>
            <person name="Hauser L."/>
            <person name="Chang Y."/>
            <person name="Jeffries C."/>
            <person name="Rohde M."/>
            <person name="Lang E."/>
            <person name="Spring S."/>
            <person name="Goker M."/>
            <person name="Woyke T."/>
            <person name="Bristow J."/>
            <person name="Eisen J."/>
            <person name="Markowitz V."/>
            <person name="Hugenholtz P."/>
            <person name="Kyrpides N."/>
            <person name="Klenk H."/>
        </authorList>
    </citation>
    <scope>NUCLEOTIDE SEQUENCE [LARGE SCALE GENOMIC DNA]</scope>
    <source>
        <strain evidence="6">ATCC BAA-671 / DSM 16294 / JCM 11897 / OK10</strain>
    </source>
</reference>
<organism evidence="5 6">
    <name type="scientific">Sulfurimonas autotrophica (strain ATCC BAA-671 / DSM 16294 / JCM 11897 / OK10)</name>
    <dbReference type="NCBI Taxonomy" id="563040"/>
    <lineage>
        <taxon>Bacteria</taxon>
        <taxon>Pseudomonadati</taxon>
        <taxon>Campylobacterota</taxon>
        <taxon>Epsilonproteobacteria</taxon>
        <taxon>Campylobacterales</taxon>
        <taxon>Sulfurimonadaceae</taxon>
        <taxon>Sulfurimonas</taxon>
    </lineage>
</organism>
<dbReference type="SUPFAM" id="SSF55073">
    <property type="entry name" value="Nucleotide cyclase"/>
    <property type="match status" value="1"/>
</dbReference>
<dbReference type="InterPro" id="IPR050469">
    <property type="entry name" value="Diguanylate_Cyclase"/>
</dbReference>
<feature type="domain" description="PAS" evidence="3">
    <location>
        <begin position="28"/>
        <end position="71"/>
    </location>
</feature>
<dbReference type="Gene3D" id="3.30.70.270">
    <property type="match status" value="1"/>
</dbReference>
<dbReference type="SUPFAM" id="SSF55785">
    <property type="entry name" value="PYP-like sensor domain (PAS domain)"/>
    <property type="match status" value="1"/>
</dbReference>
<proteinExistence type="predicted"/>
<dbReference type="PANTHER" id="PTHR45138:SF9">
    <property type="entry name" value="DIGUANYLATE CYCLASE DGCM-RELATED"/>
    <property type="match status" value="1"/>
</dbReference>
<dbReference type="KEGG" id="sua:Saut_1260"/>
<dbReference type="NCBIfam" id="TIGR00254">
    <property type="entry name" value="GGDEF"/>
    <property type="match status" value="1"/>
</dbReference>
<dbReference type="InterPro" id="IPR000160">
    <property type="entry name" value="GGDEF_dom"/>
</dbReference>
<evidence type="ECO:0000259" key="3">
    <source>
        <dbReference type="PROSITE" id="PS50112"/>
    </source>
</evidence>
<dbReference type="GO" id="GO:0052621">
    <property type="term" value="F:diguanylate cyclase activity"/>
    <property type="evidence" value="ECO:0007669"/>
    <property type="project" value="UniProtKB-EC"/>
</dbReference>
<dbReference type="SMART" id="SM00267">
    <property type="entry name" value="GGDEF"/>
    <property type="match status" value="1"/>
</dbReference>
<evidence type="ECO:0000313" key="6">
    <source>
        <dbReference type="Proteomes" id="UP000007803"/>
    </source>
</evidence>
<dbReference type="GO" id="GO:0043709">
    <property type="term" value="P:cell adhesion involved in single-species biofilm formation"/>
    <property type="evidence" value="ECO:0007669"/>
    <property type="project" value="TreeGrafter"/>
</dbReference>
<sequence length="320" mass="36976">MDKVTFSHHSSFRGIPNKEIVDEEINNTLQLLATITETSVDEIYIFDTNTFYFLYINKSAEKNLGYTLEEIRNFTPADIYIKITIGNLKKLLYPLYSSDNKFIKLQVRLQRKDFSLYYAQIIIKKILLPEREYFVASVTDTTQQVILQKKLKNLATKDSLTGIYNRHKANEIIDEEIIRQNKYNSRFAVLMLDIDYFKSVNDSYGHDVGDIILQELSKLILQNTRKSDRFARWGGEEFLVILSQTTAEGAFEYAQKLANIIASYNFTQVSVLTVSIGVCVYKDGESKAELLKRADEALYIAKNRGRNRVIFKSNDDTVRS</sequence>
<dbReference type="Proteomes" id="UP000007803">
    <property type="component" value="Chromosome"/>
</dbReference>
<dbReference type="Gene3D" id="3.30.450.20">
    <property type="entry name" value="PAS domain"/>
    <property type="match status" value="1"/>
</dbReference>
<dbReference type="InterPro" id="IPR043128">
    <property type="entry name" value="Rev_trsase/Diguanyl_cyclase"/>
</dbReference>
<keyword evidence="6" id="KW-1185">Reference proteome</keyword>
<evidence type="ECO:0000259" key="4">
    <source>
        <dbReference type="PROSITE" id="PS50887"/>
    </source>
</evidence>
<dbReference type="EMBL" id="CP002205">
    <property type="protein sequence ID" value="ADN09308.1"/>
    <property type="molecule type" value="Genomic_DNA"/>
</dbReference>
<dbReference type="PROSITE" id="PS50112">
    <property type="entry name" value="PAS"/>
    <property type="match status" value="1"/>
</dbReference>
<dbReference type="InterPro" id="IPR035965">
    <property type="entry name" value="PAS-like_dom_sf"/>
</dbReference>
<comment type="catalytic activity">
    <reaction evidence="2">
        <text>2 GTP = 3',3'-c-di-GMP + 2 diphosphate</text>
        <dbReference type="Rhea" id="RHEA:24898"/>
        <dbReference type="ChEBI" id="CHEBI:33019"/>
        <dbReference type="ChEBI" id="CHEBI:37565"/>
        <dbReference type="ChEBI" id="CHEBI:58805"/>
        <dbReference type="EC" id="2.7.7.65"/>
    </reaction>
</comment>
<dbReference type="PROSITE" id="PS50887">
    <property type="entry name" value="GGDEF"/>
    <property type="match status" value="1"/>
</dbReference>
<dbReference type="OrthoDB" id="9812260at2"/>
<dbReference type="InterPro" id="IPR029787">
    <property type="entry name" value="Nucleotide_cyclase"/>
</dbReference>
<dbReference type="RefSeq" id="WP_013327061.1">
    <property type="nucleotide sequence ID" value="NC_014506.1"/>
</dbReference>
<dbReference type="AlphaFoldDB" id="E0UTE3"/>
<accession>E0UTE3</accession>
<feature type="domain" description="GGDEF" evidence="4">
    <location>
        <begin position="185"/>
        <end position="314"/>
    </location>
</feature>
<dbReference type="EC" id="2.7.7.65" evidence="1"/>
<dbReference type="GO" id="GO:0005886">
    <property type="term" value="C:plasma membrane"/>
    <property type="evidence" value="ECO:0007669"/>
    <property type="project" value="TreeGrafter"/>
</dbReference>
<dbReference type="eggNOG" id="COG3706">
    <property type="taxonomic scope" value="Bacteria"/>
</dbReference>
<name>E0UTE3_SULAO</name>
<dbReference type="HOGENOM" id="CLU_000445_11_4_7"/>
<dbReference type="InterPro" id="IPR000014">
    <property type="entry name" value="PAS"/>
</dbReference>
<dbReference type="GO" id="GO:1902201">
    <property type="term" value="P:negative regulation of bacterial-type flagellum-dependent cell motility"/>
    <property type="evidence" value="ECO:0007669"/>
    <property type="project" value="TreeGrafter"/>
</dbReference>
<dbReference type="FunFam" id="3.30.70.270:FF:000001">
    <property type="entry name" value="Diguanylate cyclase domain protein"/>
    <property type="match status" value="1"/>
</dbReference>
<evidence type="ECO:0000313" key="5">
    <source>
        <dbReference type="EMBL" id="ADN09308.1"/>
    </source>
</evidence>
<dbReference type="CDD" id="cd01949">
    <property type="entry name" value="GGDEF"/>
    <property type="match status" value="1"/>
</dbReference>
<dbReference type="Pfam" id="PF00990">
    <property type="entry name" value="GGDEF"/>
    <property type="match status" value="1"/>
</dbReference>
<dbReference type="NCBIfam" id="TIGR00229">
    <property type="entry name" value="sensory_box"/>
    <property type="match status" value="1"/>
</dbReference>
<evidence type="ECO:0000256" key="1">
    <source>
        <dbReference type="ARBA" id="ARBA00012528"/>
    </source>
</evidence>
<gene>
    <name evidence="5" type="ordered locus">Saut_1260</name>
</gene>
<evidence type="ECO:0000256" key="2">
    <source>
        <dbReference type="ARBA" id="ARBA00034247"/>
    </source>
</evidence>
<dbReference type="STRING" id="563040.Saut_1260"/>
<dbReference type="PANTHER" id="PTHR45138">
    <property type="entry name" value="REGULATORY COMPONENTS OF SENSORY TRANSDUCTION SYSTEM"/>
    <property type="match status" value="1"/>
</dbReference>
<protein>
    <recommendedName>
        <fullName evidence="1">diguanylate cyclase</fullName>
        <ecNumber evidence="1">2.7.7.65</ecNumber>
    </recommendedName>
</protein>